<reference evidence="3" key="1">
    <citation type="submission" date="2018-01" db="EMBL/GenBank/DDBJ databases">
        <authorList>
            <person name="Gaut B.S."/>
            <person name="Morton B.R."/>
            <person name="Clegg M.T."/>
            <person name="Duvall M.R."/>
        </authorList>
    </citation>
    <scope>NUCLEOTIDE SEQUENCE [LARGE SCALE GENOMIC DNA]</scope>
</reference>
<protein>
    <submittedName>
        <fullName evidence="2">Uncharacterized protein</fullName>
    </submittedName>
</protein>
<organism evidence="2 3">
    <name type="scientific">Mycobacterium phage Cuke</name>
    <dbReference type="NCBI Taxonomy" id="2079417"/>
    <lineage>
        <taxon>Viruses</taxon>
        <taxon>Duplodnaviria</taxon>
        <taxon>Heunggongvirae</taxon>
        <taxon>Uroviricota</taxon>
        <taxon>Caudoviricetes</taxon>
        <taxon>Cukevirus</taxon>
        <taxon>Cukevirus cuke</taxon>
    </lineage>
</organism>
<dbReference type="EMBL" id="MG757156">
    <property type="protein sequence ID" value="AVD99628.1"/>
    <property type="molecule type" value="Genomic_DNA"/>
</dbReference>
<accession>A0A2L1IWT0</accession>
<keyword evidence="3" id="KW-1185">Reference proteome</keyword>
<gene>
    <name evidence="2" type="ORF">SEA_CUKE_10</name>
</gene>
<sequence>MGDKGFDDSSQFPCPPPPFNQLGGFMSRVIENDHPFTDDEIEYVLSRSGGASIVAANKRDFPQDESKSKSDKKTGAVELDPEIVEFVKGLDSDGVDAKFKELGIECSATESKEKKLELAKALQAKKDTE</sequence>
<feature type="compositionally biased region" description="Basic and acidic residues" evidence="1">
    <location>
        <begin position="57"/>
        <end position="75"/>
    </location>
</feature>
<name>A0A2L1IWT0_9CAUD</name>
<proteinExistence type="predicted"/>
<evidence type="ECO:0000256" key="1">
    <source>
        <dbReference type="SAM" id="MobiDB-lite"/>
    </source>
</evidence>
<evidence type="ECO:0000313" key="2">
    <source>
        <dbReference type="EMBL" id="AVD99628.1"/>
    </source>
</evidence>
<feature type="region of interest" description="Disordered" evidence="1">
    <location>
        <begin position="55"/>
        <end position="75"/>
    </location>
</feature>
<dbReference type="Proteomes" id="UP000240246">
    <property type="component" value="Segment"/>
</dbReference>
<evidence type="ECO:0000313" key="3">
    <source>
        <dbReference type="Proteomes" id="UP000240246"/>
    </source>
</evidence>